<dbReference type="RefSeq" id="WP_075977180.1">
    <property type="nucleotide sequence ID" value="NZ_MKQR01000026.1"/>
</dbReference>
<dbReference type="Proteomes" id="UP000186040">
    <property type="component" value="Unassembled WGS sequence"/>
</dbReference>
<evidence type="ECO:0008006" key="4">
    <source>
        <dbReference type="Google" id="ProtNLM"/>
    </source>
</evidence>
<dbReference type="AlphaFoldDB" id="A0A1Q9LER0"/>
<keyword evidence="3" id="KW-1185">Reference proteome</keyword>
<reference evidence="2 3" key="1">
    <citation type="submission" date="2016-10" db="EMBL/GenBank/DDBJ databases">
        <title>The Draft Genome Sequence of Actinokineospora bangkokensis 44EHWT reveals the biosynthetic pathway of antifungal compounds Thailandins with unusual extender unit butylmalonyl-CoA.</title>
        <authorList>
            <person name="Greule A."/>
            <person name="Intra B."/>
            <person name="Flemming S."/>
            <person name="Rommel M.G."/>
            <person name="Panbangred W."/>
            <person name="Bechthold A."/>
        </authorList>
    </citation>
    <scope>NUCLEOTIDE SEQUENCE [LARGE SCALE GENOMIC DNA]</scope>
    <source>
        <strain evidence="2 3">44EHW</strain>
    </source>
</reference>
<organism evidence="2 3">
    <name type="scientific">Actinokineospora bangkokensis</name>
    <dbReference type="NCBI Taxonomy" id="1193682"/>
    <lineage>
        <taxon>Bacteria</taxon>
        <taxon>Bacillati</taxon>
        <taxon>Actinomycetota</taxon>
        <taxon>Actinomycetes</taxon>
        <taxon>Pseudonocardiales</taxon>
        <taxon>Pseudonocardiaceae</taxon>
        <taxon>Actinokineospora</taxon>
    </lineage>
</organism>
<feature type="region of interest" description="Disordered" evidence="1">
    <location>
        <begin position="19"/>
        <end position="47"/>
    </location>
</feature>
<name>A0A1Q9LER0_9PSEU</name>
<dbReference type="InterPro" id="IPR036894">
    <property type="entry name" value="YbaB-like_sf"/>
</dbReference>
<dbReference type="EMBL" id="MKQR01000026">
    <property type="protein sequence ID" value="OLR90505.1"/>
    <property type="molecule type" value="Genomic_DNA"/>
</dbReference>
<comment type="caution">
    <text evidence="2">The sequence shown here is derived from an EMBL/GenBank/DDBJ whole genome shotgun (WGS) entry which is preliminary data.</text>
</comment>
<sequence length="135" mass="13751">MGSEIDVDRELDAVAAKVERTADDAAGRVAGPVTGQASSPDGGVTVTVRPGGMLSEVALTPAALRAGAEALAAQITHLAGLATRRAGATMHATLAPVLGPEGERHLASLGYQPLDDDEDETYDSPLGPRTRRTGP</sequence>
<evidence type="ECO:0000313" key="3">
    <source>
        <dbReference type="Proteomes" id="UP000186040"/>
    </source>
</evidence>
<accession>A0A1Q9LER0</accession>
<proteinExistence type="predicted"/>
<evidence type="ECO:0000313" key="2">
    <source>
        <dbReference type="EMBL" id="OLR90505.1"/>
    </source>
</evidence>
<protein>
    <recommendedName>
        <fullName evidence="4">YbaB/EbfC family DNA-binding protein</fullName>
    </recommendedName>
</protein>
<dbReference type="Gene3D" id="3.30.1310.10">
    <property type="entry name" value="Nucleoid-associated protein YbaB-like domain"/>
    <property type="match status" value="1"/>
</dbReference>
<feature type="region of interest" description="Disordered" evidence="1">
    <location>
        <begin position="99"/>
        <end position="135"/>
    </location>
</feature>
<dbReference type="OrthoDB" id="3687926at2"/>
<evidence type="ECO:0000256" key="1">
    <source>
        <dbReference type="SAM" id="MobiDB-lite"/>
    </source>
</evidence>
<gene>
    <name evidence="2" type="ORF">BJP25_28140</name>
</gene>
<dbReference type="STRING" id="1193682.BJP25_28140"/>